<evidence type="ECO:0000256" key="5">
    <source>
        <dbReference type="ARBA" id="ARBA00023163"/>
    </source>
</evidence>
<evidence type="ECO:0000256" key="1">
    <source>
        <dbReference type="ARBA" id="ARBA00005545"/>
    </source>
</evidence>
<keyword evidence="3" id="KW-0862">Zinc</keyword>
<reference evidence="10 11" key="1">
    <citation type="submission" date="2021-06" db="EMBL/GenBank/DDBJ databases">
        <authorList>
            <person name="Palmer J.M."/>
        </authorList>
    </citation>
    <scope>NUCLEOTIDE SEQUENCE [LARGE SCALE GENOMIC DNA]</scope>
    <source>
        <strain evidence="10 11">XC_2019</strain>
        <tissue evidence="10">Muscle</tissue>
    </source>
</reference>
<dbReference type="PANTHER" id="PTHR13703:SF66">
    <property type="entry name" value="MOTHERS AGAINST DECAPENTAPLEGIC HOMOLOG"/>
    <property type="match status" value="1"/>
</dbReference>
<dbReference type="InterPro" id="IPR003619">
    <property type="entry name" value="MAD_homology1_Dwarfin-type"/>
</dbReference>
<keyword evidence="5 7" id="KW-0804">Transcription</keyword>
<evidence type="ECO:0000259" key="9">
    <source>
        <dbReference type="PROSITE" id="PS51076"/>
    </source>
</evidence>
<evidence type="ECO:0000256" key="7">
    <source>
        <dbReference type="RuleBase" id="RU361195"/>
    </source>
</evidence>
<proteinExistence type="inferred from homology"/>
<dbReference type="InterPro" id="IPR001132">
    <property type="entry name" value="SMAD_dom_Dwarfin-type"/>
</dbReference>
<comment type="caution">
    <text evidence="10">The sequence shown here is derived from an EMBL/GenBank/DDBJ whole genome shotgun (WGS) entry which is preliminary data.</text>
</comment>
<sequence length="153" mass="17971">LNWSLDGRLQVSHRKGLPHVIYCRLWRWPDLQSHHELRAVDHCEFAFHTKKDEVCVNPYHYQRVETPDLQPVTYCESAFWCSISYYELNQRVGETFHASQPSLTVDGFTDPSNSERFCLGLLSNVNRNSAVELTRRHIGTAFFFFFTQSLPLY</sequence>
<dbReference type="Pfam" id="PF03166">
    <property type="entry name" value="MH2"/>
    <property type="match status" value="1"/>
</dbReference>
<evidence type="ECO:0000313" key="10">
    <source>
        <dbReference type="EMBL" id="MEQ2217229.1"/>
    </source>
</evidence>
<keyword evidence="4 7" id="KW-0805">Transcription regulation</keyword>
<evidence type="ECO:0000259" key="8">
    <source>
        <dbReference type="PROSITE" id="PS51075"/>
    </source>
</evidence>
<dbReference type="InterPro" id="IPR013019">
    <property type="entry name" value="MAD_homology_MH1"/>
</dbReference>
<keyword evidence="6 7" id="KW-0539">Nucleus</keyword>
<name>A0ABV0SAC1_9TELE</name>
<evidence type="ECO:0000256" key="4">
    <source>
        <dbReference type="ARBA" id="ARBA00023015"/>
    </source>
</evidence>
<evidence type="ECO:0000256" key="2">
    <source>
        <dbReference type="ARBA" id="ARBA00022723"/>
    </source>
</evidence>
<dbReference type="Gene3D" id="3.90.520.10">
    <property type="entry name" value="SMAD MH1 domain"/>
    <property type="match status" value="1"/>
</dbReference>
<dbReference type="Pfam" id="PF03165">
    <property type="entry name" value="MH1"/>
    <property type="match status" value="1"/>
</dbReference>
<keyword evidence="7" id="KW-0963">Cytoplasm</keyword>
<gene>
    <name evidence="10" type="ORF">XENOCAPTIV_000132</name>
</gene>
<dbReference type="SUPFAM" id="SSF56366">
    <property type="entry name" value="SMAD MH1 domain"/>
    <property type="match status" value="1"/>
</dbReference>
<keyword evidence="2" id="KW-0479">Metal-binding</keyword>
<protein>
    <recommendedName>
        <fullName evidence="7">Mothers against decapentaplegic homolog</fullName>
        <shortName evidence="7">MAD homolog</shortName>
        <shortName evidence="7">Mothers against DPP homolog</shortName>
    </recommendedName>
    <alternativeName>
        <fullName evidence="7">SMAD family member</fullName>
    </alternativeName>
</protein>
<dbReference type="InterPro" id="IPR017855">
    <property type="entry name" value="SMAD-like_dom_sf"/>
</dbReference>
<dbReference type="PROSITE" id="PS51076">
    <property type="entry name" value="MH2"/>
    <property type="match status" value="1"/>
</dbReference>
<organism evidence="10 11">
    <name type="scientific">Xenoophorus captivus</name>
    <dbReference type="NCBI Taxonomy" id="1517983"/>
    <lineage>
        <taxon>Eukaryota</taxon>
        <taxon>Metazoa</taxon>
        <taxon>Chordata</taxon>
        <taxon>Craniata</taxon>
        <taxon>Vertebrata</taxon>
        <taxon>Euteleostomi</taxon>
        <taxon>Actinopterygii</taxon>
        <taxon>Neopterygii</taxon>
        <taxon>Teleostei</taxon>
        <taxon>Neoteleostei</taxon>
        <taxon>Acanthomorphata</taxon>
        <taxon>Ovalentaria</taxon>
        <taxon>Atherinomorphae</taxon>
        <taxon>Cyprinodontiformes</taxon>
        <taxon>Goodeidae</taxon>
        <taxon>Xenoophorus</taxon>
    </lineage>
</organism>
<dbReference type="InterPro" id="IPR008984">
    <property type="entry name" value="SMAD_FHA_dom_sf"/>
</dbReference>
<dbReference type="PANTHER" id="PTHR13703">
    <property type="entry name" value="SMAD"/>
    <property type="match status" value="1"/>
</dbReference>
<feature type="domain" description="MH1" evidence="8">
    <location>
        <begin position="1"/>
        <end position="70"/>
    </location>
</feature>
<evidence type="ECO:0000256" key="6">
    <source>
        <dbReference type="ARBA" id="ARBA00023242"/>
    </source>
</evidence>
<accession>A0ABV0SAC1</accession>
<dbReference type="SUPFAM" id="SSF49879">
    <property type="entry name" value="SMAD/FHA domain"/>
    <property type="match status" value="1"/>
</dbReference>
<dbReference type="Gene3D" id="2.60.200.10">
    <property type="match status" value="1"/>
</dbReference>
<keyword evidence="11" id="KW-1185">Reference proteome</keyword>
<feature type="non-terminal residue" evidence="10">
    <location>
        <position position="1"/>
    </location>
</feature>
<evidence type="ECO:0000256" key="3">
    <source>
        <dbReference type="ARBA" id="ARBA00022833"/>
    </source>
</evidence>
<dbReference type="InterPro" id="IPR013790">
    <property type="entry name" value="Dwarfin"/>
</dbReference>
<feature type="domain" description="MH2" evidence="9">
    <location>
        <begin position="80"/>
        <end position="153"/>
    </location>
</feature>
<dbReference type="PROSITE" id="PS51075">
    <property type="entry name" value="MH1"/>
    <property type="match status" value="1"/>
</dbReference>
<dbReference type="SMART" id="SM00523">
    <property type="entry name" value="DWA"/>
    <property type="match status" value="1"/>
</dbReference>
<dbReference type="InterPro" id="IPR036578">
    <property type="entry name" value="SMAD_MH1_sf"/>
</dbReference>
<dbReference type="SMART" id="SM00524">
    <property type="entry name" value="DWB"/>
    <property type="match status" value="1"/>
</dbReference>
<dbReference type="Proteomes" id="UP001434883">
    <property type="component" value="Unassembled WGS sequence"/>
</dbReference>
<dbReference type="EMBL" id="JAHRIN010075721">
    <property type="protein sequence ID" value="MEQ2217229.1"/>
    <property type="molecule type" value="Genomic_DNA"/>
</dbReference>
<comment type="subcellular location">
    <subcellularLocation>
        <location evidence="7">Cytoplasm</location>
    </subcellularLocation>
    <subcellularLocation>
        <location evidence="7">Nucleus</location>
    </subcellularLocation>
</comment>
<evidence type="ECO:0000313" key="11">
    <source>
        <dbReference type="Proteomes" id="UP001434883"/>
    </source>
</evidence>
<comment type="similarity">
    <text evidence="1 7">Belongs to the dwarfin/SMAD family.</text>
</comment>